<dbReference type="PANTHER" id="PTHR48022">
    <property type="entry name" value="PLASTIDIC GLUCOSE TRANSPORTER 4"/>
    <property type="match status" value="1"/>
</dbReference>
<dbReference type="EMBL" id="RSCD01000007">
    <property type="protein sequence ID" value="RSH91938.1"/>
    <property type="molecule type" value="Genomic_DNA"/>
</dbReference>
<evidence type="ECO:0000256" key="1">
    <source>
        <dbReference type="ARBA" id="ARBA00004141"/>
    </source>
</evidence>
<protein>
    <recommendedName>
        <fullName evidence="11">Major facilitator superfamily (MFS) profile domain-containing protein</fullName>
    </recommendedName>
</protein>
<dbReference type="Pfam" id="PF00083">
    <property type="entry name" value="Sugar_tr"/>
    <property type="match status" value="1"/>
</dbReference>
<dbReference type="InterPro" id="IPR020846">
    <property type="entry name" value="MFS_dom"/>
</dbReference>
<keyword evidence="5 10" id="KW-1133">Transmembrane helix</keyword>
<dbReference type="InterPro" id="IPR036259">
    <property type="entry name" value="MFS_trans_sf"/>
</dbReference>
<dbReference type="InterPro" id="IPR005829">
    <property type="entry name" value="Sugar_transporter_CS"/>
</dbReference>
<evidence type="ECO:0000313" key="13">
    <source>
        <dbReference type="Proteomes" id="UP000279259"/>
    </source>
</evidence>
<proteinExistence type="inferred from homology"/>
<feature type="transmembrane region" description="Helical" evidence="10">
    <location>
        <begin position="293"/>
        <end position="312"/>
    </location>
</feature>
<comment type="similarity">
    <text evidence="2 8">Belongs to the major facilitator superfamily. Sugar transporter (TC 2.A.1.1) family.</text>
</comment>
<feature type="transmembrane region" description="Helical" evidence="10">
    <location>
        <begin position="77"/>
        <end position="97"/>
    </location>
</feature>
<dbReference type="STRING" id="1890683.A0A427YLE1"/>
<evidence type="ECO:0000256" key="9">
    <source>
        <dbReference type="SAM" id="MobiDB-lite"/>
    </source>
</evidence>
<dbReference type="NCBIfam" id="TIGR00879">
    <property type="entry name" value="SP"/>
    <property type="match status" value="1"/>
</dbReference>
<evidence type="ECO:0000256" key="3">
    <source>
        <dbReference type="ARBA" id="ARBA00022448"/>
    </source>
</evidence>
<evidence type="ECO:0000256" key="7">
    <source>
        <dbReference type="ARBA" id="ARBA00049119"/>
    </source>
</evidence>
<feature type="transmembrane region" description="Helical" evidence="10">
    <location>
        <begin position="168"/>
        <end position="190"/>
    </location>
</feature>
<feature type="transmembrane region" description="Helical" evidence="10">
    <location>
        <begin position="139"/>
        <end position="161"/>
    </location>
</feature>
<feature type="transmembrane region" description="Helical" evidence="10">
    <location>
        <begin position="324"/>
        <end position="346"/>
    </location>
</feature>
<dbReference type="PROSITE" id="PS00217">
    <property type="entry name" value="SUGAR_TRANSPORT_2"/>
    <property type="match status" value="1"/>
</dbReference>
<reference evidence="12 13" key="1">
    <citation type="submission" date="2018-11" db="EMBL/GenBank/DDBJ databases">
        <title>Genome sequence of Saitozyma podzolica DSM 27192.</title>
        <authorList>
            <person name="Aliyu H."/>
            <person name="Gorte O."/>
            <person name="Ochsenreither K."/>
        </authorList>
    </citation>
    <scope>NUCLEOTIDE SEQUENCE [LARGE SCALE GENOMIC DNA]</scope>
    <source>
        <strain evidence="12 13">DSM 27192</strain>
    </source>
</reference>
<feature type="region of interest" description="Disordered" evidence="9">
    <location>
        <begin position="494"/>
        <end position="514"/>
    </location>
</feature>
<keyword evidence="4 10" id="KW-0812">Transmembrane</keyword>
<evidence type="ECO:0000313" key="12">
    <source>
        <dbReference type="EMBL" id="RSH91938.1"/>
    </source>
</evidence>
<dbReference type="InterPro" id="IPR005828">
    <property type="entry name" value="MFS_sugar_transport-like"/>
</dbReference>
<comment type="caution">
    <text evidence="12">The sequence shown here is derived from an EMBL/GenBank/DDBJ whole genome shotgun (WGS) entry which is preliminary data.</text>
</comment>
<evidence type="ECO:0000256" key="5">
    <source>
        <dbReference type="ARBA" id="ARBA00022989"/>
    </source>
</evidence>
<gene>
    <name evidence="12" type="ORF">EHS25_009308</name>
</gene>
<accession>A0A427YLE1</accession>
<evidence type="ECO:0000256" key="10">
    <source>
        <dbReference type="SAM" id="Phobius"/>
    </source>
</evidence>
<evidence type="ECO:0000256" key="2">
    <source>
        <dbReference type="ARBA" id="ARBA00010992"/>
    </source>
</evidence>
<sequence length="514" mass="55231">MPNFGKASALRDELTPMLALIAALSSAGAWTFGWDNAWWGGIIGNSYFGEVFGQATTTDGCMLAGQIAHWGGRRLCFYAVAFLSLIGVIVEATADVNGGRYYQMVGGKIIVGASIGIASIAVPLYLAECAPAAIRGACVNAYVTIQALGSWMAYCCLYTLVDGTGRRVWLIPICIQLLAPIFMIAFGWWLPESPRWLVEKGRTEEARAALSRIRGARRGGYSPDEDLTALVQAHEDQQAAHNNVAWLDCFKGSDLLRTSIVMGVQCLQQGQGLSFLSQYLIVFFQRIGIQQPYLIMTIIGGLLTVLTSVGFFTQDYIGRRPLLIGGSCIMAASMIALGGLTLKSVIPQAQSNASVGMSAPGRDAPLADIAVPVMLYLVAFTQSWTNIPWTVSAELPSNRLRDKTLTIGAWSGYGVGLIITFVQPYLQDAINGGVGFIYGAIGVVAAIYIYFLLPELKGITLETVDAMFDAKIPPRKFATHPMRAQTAATSVEASAAAHDAKRSTDHLEKGTDAM</sequence>
<dbReference type="PRINTS" id="PR00171">
    <property type="entry name" value="SUGRTRNSPORT"/>
</dbReference>
<dbReference type="InterPro" id="IPR003663">
    <property type="entry name" value="Sugar/inositol_transpt"/>
</dbReference>
<feature type="transmembrane region" description="Helical" evidence="10">
    <location>
        <begin position="405"/>
        <end position="426"/>
    </location>
</feature>
<dbReference type="SUPFAM" id="SSF103473">
    <property type="entry name" value="MFS general substrate transporter"/>
    <property type="match status" value="1"/>
</dbReference>
<feature type="compositionally biased region" description="Basic and acidic residues" evidence="9">
    <location>
        <begin position="498"/>
        <end position="514"/>
    </location>
</feature>
<feature type="transmembrane region" description="Helical" evidence="10">
    <location>
        <begin position="366"/>
        <end position="384"/>
    </location>
</feature>
<dbReference type="PANTHER" id="PTHR48022:SF2">
    <property type="entry name" value="PLASTIDIC GLUCOSE TRANSPORTER 4"/>
    <property type="match status" value="1"/>
</dbReference>
<dbReference type="PROSITE" id="PS50850">
    <property type="entry name" value="MFS"/>
    <property type="match status" value="1"/>
</dbReference>
<comment type="catalytic activity">
    <reaction evidence="7">
        <text>myo-inositol(out) + H(+)(out) = myo-inositol(in) + H(+)(in)</text>
        <dbReference type="Rhea" id="RHEA:60364"/>
        <dbReference type="ChEBI" id="CHEBI:15378"/>
        <dbReference type="ChEBI" id="CHEBI:17268"/>
    </reaction>
</comment>
<dbReference type="GO" id="GO:0016020">
    <property type="term" value="C:membrane"/>
    <property type="evidence" value="ECO:0007669"/>
    <property type="project" value="UniProtKB-SubCell"/>
</dbReference>
<evidence type="ECO:0000256" key="4">
    <source>
        <dbReference type="ARBA" id="ARBA00022692"/>
    </source>
</evidence>
<evidence type="ECO:0000256" key="6">
    <source>
        <dbReference type="ARBA" id="ARBA00023136"/>
    </source>
</evidence>
<organism evidence="12 13">
    <name type="scientific">Saitozyma podzolica</name>
    <dbReference type="NCBI Taxonomy" id="1890683"/>
    <lineage>
        <taxon>Eukaryota</taxon>
        <taxon>Fungi</taxon>
        <taxon>Dikarya</taxon>
        <taxon>Basidiomycota</taxon>
        <taxon>Agaricomycotina</taxon>
        <taxon>Tremellomycetes</taxon>
        <taxon>Tremellales</taxon>
        <taxon>Trimorphomycetaceae</taxon>
        <taxon>Saitozyma</taxon>
    </lineage>
</organism>
<feature type="transmembrane region" description="Helical" evidence="10">
    <location>
        <begin position="109"/>
        <end position="127"/>
    </location>
</feature>
<feature type="domain" description="Major facilitator superfamily (MFS) profile" evidence="11">
    <location>
        <begin position="1"/>
        <end position="457"/>
    </location>
</feature>
<keyword evidence="6 10" id="KW-0472">Membrane</keyword>
<dbReference type="OrthoDB" id="6612291at2759"/>
<keyword evidence="3 8" id="KW-0813">Transport</keyword>
<name>A0A427YLE1_9TREE</name>
<evidence type="ECO:0000256" key="8">
    <source>
        <dbReference type="RuleBase" id="RU003346"/>
    </source>
</evidence>
<dbReference type="InterPro" id="IPR050360">
    <property type="entry name" value="MFS_Sugar_Transporters"/>
</dbReference>
<dbReference type="GO" id="GO:0005351">
    <property type="term" value="F:carbohydrate:proton symporter activity"/>
    <property type="evidence" value="ECO:0007669"/>
    <property type="project" value="TreeGrafter"/>
</dbReference>
<dbReference type="Gene3D" id="1.20.1250.20">
    <property type="entry name" value="MFS general substrate transporter like domains"/>
    <property type="match status" value="1"/>
</dbReference>
<dbReference type="AlphaFoldDB" id="A0A427YLE1"/>
<dbReference type="Proteomes" id="UP000279259">
    <property type="component" value="Unassembled WGS sequence"/>
</dbReference>
<evidence type="ECO:0000259" key="11">
    <source>
        <dbReference type="PROSITE" id="PS50850"/>
    </source>
</evidence>
<comment type="subcellular location">
    <subcellularLocation>
        <location evidence="1">Membrane</location>
        <topology evidence="1">Multi-pass membrane protein</topology>
    </subcellularLocation>
</comment>
<keyword evidence="13" id="KW-1185">Reference proteome</keyword>
<feature type="transmembrane region" description="Helical" evidence="10">
    <location>
        <begin position="432"/>
        <end position="453"/>
    </location>
</feature>